<protein>
    <recommendedName>
        <fullName evidence="3">TonB-dependent Receptor Plug Domain</fullName>
    </recommendedName>
</protein>
<gene>
    <name evidence="1" type="ORF">FLAT13_01149</name>
</gene>
<organism evidence="1 2">
    <name type="scientific">Flavobacterium salmonis</name>
    <dbReference type="NCBI Taxonomy" id="2654844"/>
    <lineage>
        <taxon>Bacteria</taxon>
        <taxon>Pseudomonadati</taxon>
        <taxon>Bacteroidota</taxon>
        <taxon>Flavobacteriia</taxon>
        <taxon>Flavobacteriales</taxon>
        <taxon>Flavobacteriaceae</taxon>
        <taxon>Flavobacterium</taxon>
    </lineage>
</organism>
<dbReference type="RefSeq" id="WP_180908258.1">
    <property type="nucleotide sequence ID" value="NZ_CAIJDP010000060.1"/>
</dbReference>
<comment type="caution">
    <text evidence="1">The sequence shown here is derived from an EMBL/GenBank/DDBJ whole genome shotgun (WGS) entry which is preliminary data.</text>
</comment>
<dbReference type="Proteomes" id="UP000530060">
    <property type="component" value="Unassembled WGS sequence"/>
</dbReference>
<keyword evidence="2" id="KW-1185">Reference proteome</keyword>
<dbReference type="Gene3D" id="2.60.40.1930">
    <property type="match status" value="1"/>
</dbReference>
<dbReference type="EMBL" id="CAIJDP010000060">
    <property type="protein sequence ID" value="CAD0002459.1"/>
    <property type="molecule type" value="Genomic_DNA"/>
</dbReference>
<reference evidence="1 2" key="1">
    <citation type="submission" date="2020-06" db="EMBL/GenBank/DDBJ databases">
        <authorList>
            <person name="Criscuolo A."/>
        </authorList>
    </citation>
    <scope>NUCLEOTIDE SEQUENCE [LARGE SCALE GENOMIC DNA]</scope>
    <source>
        <strain evidence="2">CIP 111411</strain>
    </source>
</reference>
<name>A0A6V6YT30_9FLAO</name>
<proteinExistence type="predicted"/>
<evidence type="ECO:0008006" key="3">
    <source>
        <dbReference type="Google" id="ProtNLM"/>
    </source>
</evidence>
<evidence type="ECO:0000313" key="1">
    <source>
        <dbReference type="EMBL" id="CAD0002459.1"/>
    </source>
</evidence>
<accession>A0A6V6YT30</accession>
<dbReference type="AlphaFoldDB" id="A0A6V6YT30"/>
<evidence type="ECO:0000313" key="2">
    <source>
        <dbReference type="Proteomes" id="UP000530060"/>
    </source>
</evidence>
<sequence>MKLFPRFFSLLFCLQSFSQTANNSEKIKEYINTYFHYDREIIHVQFNKNIYINNEDIAFKGYVFSKNNNIPNNNTTNVELVVYNDQQQIIQQQLLFTENGTFKGGIHLNEKFKPGKYNFHFYTNWMNNFKEDDSFNQTVEIISKNNPYVFEANEPNWKTAEISLFPEGGNIIDGIINTVGIKIKDCNKKGLEIINGVILDSKSNEVAHFQTNSMGNGVFYLKADLKEKYTLKINSEKLNISQPLGKIAETGIILSYNNNLAKNNLLVVLKTNEKGLQLYQNKKFILLIEQDGNFMQQEITFNNNKTEQPCFFDKKNLSNGVNTIRVLDEDLNEVTERLVYIENDITPITTLEAKATSNDSIILSGKTEVNKAHLSISILPEKSVCMNQKKSISGTFYLNAYLEKPETNTYPYYDPDNKNRKQDLELLMLNQNKGKFLWENIKSDPPKMNYQFEKGVTVSGKVEKELKPNSKNKISLISLKDNLFDEASIDEHNDFKFEHFYAQDSTVLAVQMINEKNSTIFTKIEARVSRDEPRFILGPSFEKITCPALKTTDNVFNFAPPKPEDKAIELEGIAIKNNFKKEILTHKNSMSPVAKAFKIKEGEYRTVLSFLTSNGYDTGINPNDNTVYVRNSRGAYLGDSASSPSVYIDDILAFDFNQLLTLTLDQIDEIYIDQSGSSDVSAVGHGTIKIYIKKGQKSNYFKPKFTTFIVTKGFAQNINYKNSRFENQEEFNYFGTLNWSPDIDLKDDHLDYQIKFPKNNQKEIQVLIEGFSEEGQLISEVKKIHIGGNS</sequence>